<dbReference type="Proteomes" id="UP000807306">
    <property type="component" value="Unassembled WGS sequence"/>
</dbReference>
<keyword evidence="2 5" id="KW-0547">Nucleotide-binding</keyword>
<feature type="binding site" evidence="5">
    <location>
        <position position="439"/>
    </location>
    <ligand>
        <name>GTP</name>
        <dbReference type="ChEBI" id="CHEBI:37565"/>
    </ligand>
</feature>
<evidence type="ECO:0000256" key="1">
    <source>
        <dbReference type="ARBA" id="ARBA00022723"/>
    </source>
</evidence>
<dbReference type="GO" id="GO:0031683">
    <property type="term" value="F:G-protein beta/gamma-subunit complex binding"/>
    <property type="evidence" value="ECO:0007669"/>
    <property type="project" value="InterPro"/>
</dbReference>
<dbReference type="PANTHER" id="PTHR10218">
    <property type="entry name" value="GTP-BINDING PROTEIN ALPHA SUBUNIT"/>
    <property type="match status" value="1"/>
</dbReference>
<dbReference type="Pfam" id="PF00503">
    <property type="entry name" value="G-alpha"/>
    <property type="match status" value="1"/>
</dbReference>
<dbReference type="GO" id="GO:0007188">
    <property type="term" value="P:adenylate cyclase-modulating G protein-coupled receptor signaling pathway"/>
    <property type="evidence" value="ECO:0007669"/>
    <property type="project" value="TreeGrafter"/>
</dbReference>
<protein>
    <submittedName>
        <fullName evidence="8">Heterotrimeric GTP-binding alpha subunit</fullName>
    </submittedName>
</protein>
<evidence type="ECO:0000313" key="9">
    <source>
        <dbReference type="Proteomes" id="UP000807306"/>
    </source>
</evidence>
<feature type="binding site" evidence="5">
    <location>
        <begin position="378"/>
        <end position="381"/>
    </location>
    <ligand>
        <name>GTP</name>
        <dbReference type="ChEBI" id="CHEBI:37565"/>
    </ligand>
</feature>
<proteinExistence type="predicted"/>
<comment type="caution">
    <text evidence="8">The sequence shown here is derived from an EMBL/GenBank/DDBJ whole genome shotgun (WGS) entry which is preliminary data.</text>
</comment>
<reference evidence="8" key="1">
    <citation type="submission" date="2020-11" db="EMBL/GenBank/DDBJ databases">
        <authorList>
            <consortium name="DOE Joint Genome Institute"/>
            <person name="Ahrendt S."/>
            <person name="Riley R."/>
            <person name="Andreopoulos W."/>
            <person name="Labutti K."/>
            <person name="Pangilinan J."/>
            <person name="Ruiz-Duenas F.J."/>
            <person name="Barrasa J.M."/>
            <person name="Sanchez-Garcia M."/>
            <person name="Camarero S."/>
            <person name="Miyauchi S."/>
            <person name="Serrano A."/>
            <person name="Linde D."/>
            <person name="Babiker R."/>
            <person name="Drula E."/>
            <person name="Ayuso-Fernandez I."/>
            <person name="Pacheco R."/>
            <person name="Padilla G."/>
            <person name="Ferreira P."/>
            <person name="Barriuso J."/>
            <person name="Kellner H."/>
            <person name="Castanera R."/>
            <person name="Alfaro M."/>
            <person name="Ramirez L."/>
            <person name="Pisabarro A.G."/>
            <person name="Kuo A."/>
            <person name="Tritt A."/>
            <person name="Lipzen A."/>
            <person name="He G."/>
            <person name="Yan M."/>
            <person name="Ng V."/>
            <person name="Cullen D."/>
            <person name="Martin F."/>
            <person name="Rosso M.-N."/>
            <person name="Henrissat B."/>
            <person name="Hibbett D."/>
            <person name="Martinez A.T."/>
            <person name="Grigoriev I.V."/>
        </authorList>
    </citation>
    <scope>NUCLEOTIDE SEQUENCE</scope>
    <source>
        <strain evidence="8">CBS 506.95</strain>
    </source>
</reference>
<dbReference type="EMBL" id="MU157838">
    <property type="protein sequence ID" value="KAF9530777.1"/>
    <property type="molecule type" value="Genomic_DNA"/>
</dbReference>
<dbReference type="SUPFAM" id="SSF52540">
    <property type="entry name" value="P-loop containing nucleoside triphosphate hydrolases"/>
    <property type="match status" value="1"/>
</dbReference>
<evidence type="ECO:0000256" key="7">
    <source>
        <dbReference type="SAM" id="MobiDB-lite"/>
    </source>
</evidence>
<dbReference type="GO" id="GO:0005525">
    <property type="term" value="F:GTP binding"/>
    <property type="evidence" value="ECO:0007669"/>
    <property type="project" value="UniProtKB-KW"/>
</dbReference>
<keyword evidence="1 6" id="KW-0479">Metal-binding</keyword>
<dbReference type="FunFam" id="3.40.50.300:FF:000692">
    <property type="entry name" value="Guanine nucleotide-binding protein subunit alpha"/>
    <property type="match status" value="1"/>
</dbReference>
<keyword evidence="3 5" id="KW-0342">GTP-binding</keyword>
<keyword evidence="9" id="KW-1185">Reference proteome</keyword>
<feature type="binding site" evidence="6">
    <location>
        <position position="289"/>
    </location>
    <ligand>
        <name>Mg(2+)</name>
        <dbReference type="ChEBI" id="CHEBI:18420"/>
    </ligand>
</feature>
<evidence type="ECO:0000256" key="5">
    <source>
        <dbReference type="PIRSR" id="PIRSR601019-1"/>
    </source>
</evidence>
<keyword evidence="4" id="KW-0807">Transducer</keyword>
<evidence type="ECO:0000256" key="4">
    <source>
        <dbReference type="ARBA" id="ARBA00023224"/>
    </source>
</evidence>
<organism evidence="8 9">
    <name type="scientific">Crepidotus variabilis</name>
    <dbReference type="NCBI Taxonomy" id="179855"/>
    <lineage>
        <taxon>Eukaryota</taxon>
        <taxon>Fungi</taxon>
        <taxon>Dikarya</taxon>
        <taxon>Basidiomycota</taxon>
        <taxon>Agaricomycotina</taxon>
        <taxon>Agaricomycetes</taxon>
        <taxon>Agaricomycetidae</taxon>
        <taxon>Agaricales</taxon>
        <taxon>Agaricineae</taxon>
        <taxon>Crepidotaceae</taxon>
        <taxon>Crepidotus</taxon>
    </lineage>
</organism>
<feature type="compositionally biased region" description="Polar residues" evidence="7">
    <location>
        <begin position="8"/>
        <end position="23"/>
    </location>
</feature>
<dbReference type="PROSITE" id="PS51882">
    <property type="entry name" value="G_ALPHA"/>
    <property type="match status" value="1"/>
</dbReference>
<dbReference type="InterPro" id="IPR001019">
    <property type="entry name" value="Gprotein_alpha_su"/>
</dbReference>
<dbReference type="SMART" id="SM00275">
    <property type="entry name" value="G_alpha"/>
    <property type="match status" value="1"/>
</dbReference>
<sequence length="467" mass="53156">MRSREGGTLTQYAPSVNPFQQPRWSGASPDETEEEAHARVLAMQQAVKTSKEIDAWLLEGKKAFERRKKAVKILLLGQSESGKVRPSYFQLAFAPSHFERERSVWRIVVQLNVIGCMKTVLDALQDEYETNGTHPSNPIEETSKAPLRALRRLRLSLSPLFFIESNLLKILAPECDDCRNMTVRAGAGWKALLQAKTSPFIPSSAKGSSTRPSSVQGLIRQEYDPTSVLAAQRSDIVALWKDPEVQEILTRRRPRLIGSSSYFMNDIERIANLDYVPTDSDIIRARMKTMGVEEHHFIMEKGTSEFYITDVGGTRSQRATWAPFFDDVQCILFLAPLAFDEVLEEDSKVNRLEDSLYLWRDICANKLLAKCHLILFFNKRDVLQATLARGVQVKKYVPTYGDNANDVTAVTKYFREKFKYYHKKTSIQSRPFMCHETSAIDIKSMSVLLTGVRESILRQSLREGDIM</sequence>
<dbReference type="GO" id="GO:0001664">
    <property type="term" value="F:G protein-coupled receptor binding"/>
    <property type="evidence" value="ECO:0007669"/>
    <property type="project" value="TreeGrafter"/>
</dbReference>
<dbReference type="InterPro" id="IPR027417">
    <property type="entry name" value="P-loop_NTPase"/>
</dbReference>
<evidence type="ECO:0000256" key="2">
    <source>
        <dbReference type="ARBA" id="ARBA00022741"/>
    </source>
</evidence>
<keyword evidence="6" id="KW-0460">Magnesium</keyword>
<dbReference type="GO" id="GO:0005834">
    <property type="term" value="C:heterotrimeric G-protein complex"/>
    <property type="evidence" value="ECO:0007669"/>
    <property type="project" value="TreeGrafter"/>
</dbReference>
<name>A0A9P6JRH0_9AGAR</name>
<dbReference type="GO" id="GO:0003924">
    <property type="term" value="F:GTPase activity"/>
    <property type="evidence" value="ECO:0007669"/>
    <property type="project" value="InterPro"/>
</dbReference>
<evidence type="ECO:0000256" key="6">
    <source>
        <dbReference type="PIRSR" id="PIRSR601019-2"/>
    </source>
</evidence>
<dbReference type="AlphaFoldDB" id="A0A9P6JRH0"/>
<dbReference type="InterPro" id="IPR011025">
    <property type="entry name" value="GproteinA_insert"/>
</dbReference>
<gene>
    <name evidence="8" type="ORF">CPB83DRAFT_762451</name>
</gene>
<feature type="region of interest" description="Disordered" evidence="7">
    <location>
        <begin position="1"/>
        <end position="34"/>
    </location>
</feature>
<dbReference type="SUPFAM" id="SSF47895">
    <property type="entry name" value="Transducin (alpha subunit), insertion domain"/>
    <property type="match status" value="1"/>
</dbReference>
<dbReference type="Gene3D" id="1.10.400.10">
    <property type="entry name" value="GI Alpha 1, domain 2-like"/>
    <property type="match status" value="1"/>
</dbReference>
<dbReference type="PRINTS" id="PR00318">
    <property type="entry name" value="GPROTEINA"/>
</dbReference>
<dbReference type="PANTHER" id="PTHR10218:SF360">
    <property type="entry name" value="GUANINE NUCLEOTIDE-BINDING PROTEIN SUBUNIT ALPHA HOMOLOG"/>
    <property type="match status" value="1"/>
</dbReference>
<evidence type="ECO:0000256" key="3">
    <source>
        <dbReference type="ARBA" id="ARBA00023134"/>
    </source>
</evidence>
<dbReference type="GO" id="GO:0005737">
    <property type="term" value="C:cytoplasm"/>
    <property type="evidence" value="ECO:0007669"/>
    <property type="project" value="TreeGrafter"/>
</dbReference>
<evidence type="ECO:0000313" key="8">
    <source>
        <dbReference type="EMBL" id="KAF9530777.1"/>
    </source>
</evidence>
<dbReference type="Gene3D" id="3.40.50.300">
    <property type="entry name" value="P-loop containing nucleotide triphosphate hydrolases"/>
    <property type="match status" value="1"/>
</dbReference>
<dbReference type="GO" id="GO:0046872">
    <property type="term" value="F:metal ion binding"/>
    <property type="evidence" value="ECO:0007669"/>
    <property type="project" value="UniProtKB-KW"/>
</dbReference>
<accession>A0A9P6JRH0</accession>
<dbReference type="OrthoDB" id="5817230at2759"/>